<dbReference type="EMBL" id="PVNA01000002">
    <property type="protein sequence ID" value="PRX14088.1"/>
    <property type="molecule type" value="Genomic_DNA"/>
</dbReference>
<sequence length="444" mass="51039">MSFKKFIKFIIAGIVISIVINLINAYMRGGFLTIVKEIEGFGINFMFSIVLTVGNQWWFDLMTKKYSWKEHTLKRIVLGAAGSVIITMVLLTILNFFTYVVIYGGSWDSFVSNQSIDWYLFGLFITLVMTLIYHAIYFYRLSQTQKVNEQKVIARSATAQFDALKNQLDPHFLFNSLNVLVSLIEENPKAATKFTTSLSKVYRYVLEQRNKELVTVDEELSFARAYVGLLKTRFEDSIEIDIPQKSSNPEMKVVPLSLQLLLENAVKHNVVSDSKPLKLRIYEENNQLIIENNLQKKQVANTSSGVGLQNIASRYQLLTKRKMSIAQDDQFFRVQIPILIKSQDVLTANIEDMTPVEDIKLIKAKERVASIKEFYDDVVKTVGILLFLAAINYFTSDFPWVIFPAIGMSIGLVFQYLRTYENNAFLGKGWEDRKIEELMNDKNF</sequence>
<gene>
    <name evidence="5" type="ORF">IL45_04575</name>
    <name evidence="4" type="ORF">JCM19296_3647</name>
    <name evidence="6" type="ORF">LY02_01117</name>
</gene>
<dbReference type="Proteomes" id="UP000028531">
    <property type="component" value="Unassembled WGS sequence"/>
</dbReference>
<feature type="transmembrane region" description="Helical" evidence="1">
    <location>
        <begin position="76"/>
        <end position="98"/>
    </location>
</feature>
<evidence type="ECO:0000313" key="5">
    <source>
        <dbReference type="EMBL" id="KEZ93495.1"/>
    </source>
</evidence>
<comment type="caution">
    <text evidence="5">The sequence shown here is derived from an EMBL/GenBank/DDBJ whole genome shotgun (WGS) entry which is preliminary data.</text>
</comment>
<keyword evidence="5" id="KW-0418">Kinase</keyword>
<evidence type="ECO:0000256" key="1">
    <source>
        <dbReference type="SAM" id="Phobius"/>
    </source>
</evidence>
<dbReference type="AlphaFoldDB" id="A0A084JX11"/>
<reference evidence="6 9" key="3">
    <citation type="submission" date="2018-03" db="EMBL/GenBank/DDBJ databases">
        <title>Genomic Encyclopedia of Archaeal and Bacterial Type Strains, Phase II (KMG-II): from individual species to whole genera.</title>
        <authorList>
            <person name="Goeker M."/>
        </authorList>
    </citation>
    <scope>NUCLEOTIDE SEQUENCE [LARGE SCALE GENOMIC DNA]</scope>
    <source>
        <strain evidence="6 9">DSM 22727</strain>
    </source>
</reference>
<dbReference type="EMBL" id="JPJI01000026">
    <property type="protein sequence ID" value="KEZ93495.1"/>
    <property type="molecule type" value="Genomic_DNA"/>
</dbReference>
<keyword evidence="1" id="KW-0812">Transmembrane</keyword>
<dbReference type="Proteomes" id="UP000028980">
    <property type="component" value="Unassembled WGS sequence"/>
</dbReference>
<dbReference type="GO" id="GO:0000155">
    <property type="term" value="F:phosphorelay sensor kinase activity"/>
    <property type="evidence" value="ECO:0007669"/>
    <property type="project" value="InterPro"/>
</dbReference>
<feature type="transmembrane region" description="Helical" evidence="1">
    <location>
        <begin position="38"/>
        <end position="55"/>
    </location>
</feature>
<dbReference type="InterPro" id="IPR036890">
    <property type="entry name" value="HATPase_C_sf"/>
</dbReference>
<dbReference type="Pfam" id="PF13239">
    <property type="entry name" value="2TM"/>
    <property type="match status" value="1"/>
</dbReference>
<feature type="transmembrane region" description="Helical" evidence="1">
    <location>
        <begin position="7"/>
        <end position="26"/>
    </location>
</feature>
<evidence type="ECO:0000259" key="2">
    <source>
        <dbReference type="Pfam" id="PF06580"/>
    </source>
</evidence>
<feature type="transmembrane region" description="Helical" evidence="1">
    <location>
        <begin position="400"/>
        <end position="417"/>
    </location>
</feature>
<dbReference type="InterPro" id="IPR025698">
    <property type="entry name" value="2TM_dom"/>
</dbReference>
<evidence type="ECO:0000259" key="3">
    <source>
        <dbReference type="Pfam" id="PF13239"/>
    </source>
</evidence>
<accession>A0A084JX11</accession>
<dbReference type="GO" id="GO:0016020">
    <property type="term" value="C:membrane"/>
    <property type="evidence" value="ECO:0007669"/>
    <property type="project" value="InterPro"/>
</dbReference>
<keyword evidence="9" id="KW-1185">Reference proteome</keyword>
<feature type="domain" description="2TM" evidence="3">
    <location>
        <begin position="363"/>
        <end position="440"/>
    </location>
</feature>
<dbReference type="RefSeq" id="WP_036580857.1">
    <property type="nucleotide sequence ID" value="NZ_JBDUVK010000231.1"/>
</dbReference>
<evidence type="ECO:0000313" key="8">
    <source>
        <dbReference type="Proteomes" id="UP000028980"/>
    </source>
</evidence>
<keyword evidence="5" id="KW-0808">Transferase</keyword>
<name>A0A084JX11_NONUL</name>
<dbReference type="InterPro" id="IPR050640">
    <property type="entry name" value="Bact_2-comp_sensor_kinase"/>
</dbReference>
<dbReference type="Pfam" id="PF06580">
    <property type="entry name" value="His_kinase"/>
    <property type="match status" value="1"/>
</dbReference>
<keyword evidence="1" id="KW-1133">Transmembrane helix</keyword>
<dbReference type="PANTHER" id="PTHR34220:SF7">
    <property type="entry name" value="SENSOR HISTIDINE KINASE YPDA"/>
    <property type="match status" value="1"/>
</dbReference>
<evidence type="ECO:0000313" key="9">
    <source>
        <dbReference type="Proteomes" id="UP000239997"/>
    </source>
</evidence>
<feature type="domain" description="Signal transduction histidine kinase internal region" evidence="2">
    <location>
        <begin position="159"/>
        <end position="237"/>
    </location>
</feature>
<reference evidence="4 8" key="1">
    <citation type="journal article" date="2014" name="Genome Announc.">
        <title>Draft Genome Sequences of Marine Flavobacterium Nonlabens Strains NR17, NR24, NR27, NR32, NR33, and Ara13.</title>
        <authorList>
            <person name="Nakanishi M."/>
            <person name="Meirelles P."/>
            <person name="Suzuki R."/>
            <person name="Takatani N."/>
            <person name="Mino S."/>
            <person name="Suda W."/>
            <person name="Oshima K."/>
            <person name="Hattori M."/>
            <person name="Ohkuma M."/>
            <person name="Hosokawa M."/>
            <person name="Miyashita K."/>
            <person name="Thompson F.L."/>
            <person name="Niwa A."/>
            <person name="Sawabe T."/>
            <person name="Sawabe T."/>
        </authorList>
    </citation>
    <scope>NUCLEOTIDE SEQUENCE [LARGE SCALE GENOMIC DNA]</scope>
    <source>
        <strain evidence="4">JCM 19296</strain>
        <strain evidence="8">JCM19296</strain>
    </source>
</reference>
<dbReference type="Gene3D" id="3.30.565.10">
    <property type="entry name" value="Histidine kinase-like ATPase, C-terminal domain"/>
    <property type="match status" value="1"/>
</dbReference>
<organism evidence="5 7">
    <name type="scientific">Nonlabens ulvanivorans</name>
    <name type="common">Persicivirga ulvanivorans</name>
    <dbReference type="NCBI Taxonomy" id="906888"/>
    <lineage>
        <taxon>Bacteria</taxon>
        <taxon>Pseudomonadati</taxon>
        <taxon>Bacteroidota</taxon>
        <taxon>Flavobacteriia</taxon>
        <taxon>Flavobacteriales</taxon>
        <taxon>Flavobacteriaceae</taxon>
        <taxon>Nonlabens</taxon>
    </lineage>
</organism>
<evidence type="ECO:0000313" key="7">
    <source>
        <dbReference type="Proteomes" id="UP000028531"/>
    </source>
</evidence>
<proteinExistence type="predicted"/>
<keyword evidence="1" id="KW-0472">Membrane</keyword>
<evidence type="ECO:0000313" key="4">
    <source>
        <dbReference type="EMBL" id="GAK78038.1"/>
    </source>
</evidence>
<feature type="transmembrane region" description="Helical" evidence="1">
    <location>
        <begin position="374"/>
        <end position="394"/>
    </location>
</feature>
<dbReference type="EMBL" id="BBLG01000019">
    <property type="protein sequence ID" value="GAK78038.1"/>
    <property type="molecule type" value="Genomic_DNA"/>
</dbReference>
<feature type="transmembrane region" description="Helical" evidence="1">
    <location>
        <begin position="118"/>
        <end position="139"/>
    </location>
</feature>
<evidence type="ECO:0000313" key="6">
    <source>
        <dbReference type="EMBL" id="PRX14088.1"/>
    </source>
</evidence>
<dbReference type="InterPro" id="IPR010559">
    <property type="entry name" value="Sig_transdc_His_kin_internal"/>
</dbReference>
<dbReference type="PANTHER" id="PTHR34220">
    <property type="entry name" value="SENSOR HISTIDINE KINASE YPDA"/>
    <property type="match status" value="1"/>
</dbReference>
<dbReference type="Proteomes" id="UP000239997">
    <property type="component" value="Unassembled WGS sequence"/>
</dbReference>
<reference evidence="5 7" key="2">
    <citation type="submission" date="2014-07" db="EMBL/GenBank/DDBJ databases">
        <title>Draft genome sequence of Nonlabens ulvanivorans, an ulvan degrading bacterium.</title>
        <authorList>
            <person name="Kopel M."/>
            <person name="Helbert W."/>
            <person name="Henrissat B."/>
            <person name="Doniger T."/>
            <person name="Banin E."/>
        </authorList>
    </citation>
    <scope>NUCLEOTIDE SEQUENCE [LARGE SCALE GENOMIC DNA]</scope>
    <source>
        <strain evidence="5 7">PLR</strain>
    </source>
</reference>
<protein>
    <submittedName>
        <fullName evidence="6">2TM domain-containing protein</fullName>
    </submittedName>
    <submittedName>
        <fullName evidence="4 5">Histidine kinase</fullName>
    </submittedName>
</protein>